<dbReference type="Proteomes" id="UP000285961">
    <property type="component" value="Unassembled WGS sequence"/>
</dbReference>
<protein>
    <submittedName>
        <fullName evidence="2">Coiled coil domain-containing protein</fullName>
    </submittedName>
</protein>
<accession>A0A419ERI0</accession>
<evidence type="ECO:0000313" key="3">
    <source>
        <dbReference type="Proteomes" id="UP000285961"/>
    </source>
</evidence>
<dbReference type="EMBL" id="QZKI01000121">
    <property type="protein sequence ID" value="RJP65891.1"/>
    <property type="molecule type" value="Genomic_DNA"/>
</dbReference>
<proteinExistence type="predicted"/>
<feature type="coiled-coil region" evidence="1">
    <location>
        <begin position="7"/>
        <end position="74"/>
    </location>
</feature>
<dbReference type="AlphaFoldDB" id="A0A419ERI0"/>
<organism evidence="2 3">
    <name type="scientific">Candidatus Abyssobacteria bacterium SURF_17</name>
    <dbReference type="NCBI Taxonomy" id="2093361"/>
    <lineage>
        <taxon>Bacteria</taxon>
        <taxon>Pseudomonadati</taxon>
        <taxon>Candidatus Hydrogenedentota</taxon>
        <taxon>Candidatus Abyssobacteria</taxon>
    </lineage>
</organism>
<sequence length="105" mass="12178">MKTQEQKTQESQERKAYREKMEAQLKEWSAKIDLLKAKADKAGAEAKIEYHQRINELRQKKEIMRGRLEELKEASGEAWDSLKSGVQKARDDLKKGVESAIAKFK</sequence>
<comment type="caution">
    <text evidence="2">The sequence shown here is derived from an EMBL/GenBank/DDBJ whole genome shotgun (WGS) entry which is preliminary data.</text>
</comment>
<reference evidence="2 3" key="1">
    <citation type="journal article" date="2017" name="ISME J.">
        <title>Energy and carbon metabolisms in a deep terrestrial subsurface fluid microbial community.</title>
        <authorList>
            <person name="Momper L."/>
            <person name="Jungbluth S.P."/>
            <person name="Lee M.D."/>
            <person name="Amend J.P."/>
        </authorList>
    </citation>
    <scope>NUCLEOTIDE SEQUENCE [LARGE SCALE GENOMIC DNA]</scope>
    <source>
        <strain evidence="2">SURF_17</strain>
    </source>
</reference>
<evidence type="ECO:0000256" key="1">
    <source>
        <dbReference type="SAM" id="Coils"/>
    </source>
</evidence>
<name>A0A419ERI0_9BACT</name>
<evidence type="ECO:0000313" key="2">
    <source>
        <dbReference type="EMBL" id="RJP65891.1"/>
    </source>
</evidence>
<gene>
    <name evidence="2" type="ORF">C4532_16825</name>
</gene>
<keyword evidence="1" id="KW-0175">Coiled coil</keyword>